<gene>
    <name evidence="1" type="ORF">SMTD_LOCUS3406</name>
</gene>
<name>A0A183NMS0_9TREM</name>
<organism evidence="1 2">
    <name type="scientific">Schistosoma mattheei</name>
    <dbReference type="NCBI Taxonomy" id="31246"/>
    <lineage>
        <taxon>Eukaryota</taxon>
        <taxon>Metazoa</taxon>
        <taxon>Spiralia</taxon>
        <taxon>Lophotrochozoa</taxon>
        <taxon>Platyhelminthes</taxon>
        <taxon>Trematoda</taxon>
        <taxon>Digenea</taxon>
        <taxon>Strigeidida</taxon>
        <taxon>Schistosomatoidea</taxon>
        <taxon>Schistosomatidae</taxon>
        <taxon>Schistosoma</taxon>
    </lineage>
</organism>
<sequence>MTKKASQSLKFQELENRCVEYFGELLNRSAPLNPLDIEAAPTDLPIDVTPPTIEEIRMTIRQTKYGKASGPDNSPAEALRSEIELTANILHILSRKIWGEDQVLTDWK</sequence>
<dbReference type="AlphaFoldDB" id="A0A183NMS0"/>
<reference evidence="1 2" key="1">
    <citation type="submission" date="2018-11" db="EMBL/GenBank/DDBJ databases">
        <authorList>
            <consortium name="Pathogen Informatics"/>
        </authorList>
    </citation>
    <scope>NUCLEOTIDE SEQUENCE [LARGE SCALE GENOMIC DNA]</scope>
    <source>
        <strain>Denwood</strain>
        <strain evidence="2">Zambia</strain>
    </source>
</reference>
<accession>A0A183NMS0</accession>
<dbReference type="Proteomes" id="UP000269396">
    <property type="component" value="Unassembled WGS sequence"/>
</dbReference>
<protein>
    <submittedName>
        <fullName evidence="1">Uncharacterized protein</fullName>
    </submittedName>
</protein>
<evidence type="ECO:0000313" key="2">
    <source>
        <dbReference type="Proteomes" id="UP000269396"/>
    </source>
</evidence>
<proteinExistence type="predicted"/>
<keyword evidence="2" id="KW-1185">Reference proteome</keyword>
<evidence type="ECO:0000313" key="1">
    <source>
        <dbReference type="EMBL" id="VDO95104.1"/>
    </source>
</evidence>
<dbReference type="EMBL" id="UZAL01006099">
    <property type="protein sequence ID" value="VDO95104.1"/>
    <property type="molecule type" value="Genomic_DNA"/>
</dbReference>